<dbReference type="EMBL" id="JAGSPM010000009">
    <property type="protein sequence ID" value="MBR7747847.1"/>
    <property type="molecule type" value="Genomic_DNA"/>
</dbReference>
<dbReference type="RefSeq" id="WP_212685219.1">
    <property type="nucleotide sequence ID" value="NZ_JAGSPM010000009.1"/>
</dbReference>
<feature type="transmembrane region" description="Helical" evidence="1">
    <location>
        <begin position="36"/>
        <end position="58"/>
    </location>
</feature>
<evidence type="ECO:0000313" key="3">
    <source>
        <dbReference type="Proteomes" id="UP000680158"/>
    </source>
</evidence>
<gene>
    <name evidence="2" type="ORF">KDM92_14775</name>
</gene>
<evidence type="ECO:0000256" key="1">
    <source>
        <dbReference type="SAM" id="Phobius"/>
    </source>
</evidence>
<reference evidence="2 3" key="1">
    <citation type="submission" date="2021-04" db="EMBL/GenBank/DDBJ databases">
        <title>novel species isolated from subtropical streams in China.</title>
        <authorList>
            <person name="Lu H."/>
        </authorList>
    </citation>
    <scope>NUCLEOTIDE SEQUENCE [LARGE SCALE GENOMIC DNA]</scope>
    <source>
        <strain evidence="2 3">BYS107W</strain>
    </source>
</reference>
<sequence>MSLLATSIFLLCAIIANGLSYLCHPRQTLLHRPLPAIPWLLCGGFIHLNGFFTAHTYLGLLKASVMYALVSAMCLCVIFLLASISKRRLLASKLG</sequence>
<proteinExistence type="predicted"/>
<dbReference type="Proteomes" id="UP000680158">
    <property type="component" value="Unassembled WGS sequence"/>
</dbReference>
<comment type="caution">
    <text evidence="2">The sequence shown here is derived from an EMBL/GenBank/DDBJ whole genome shotgun (WGS) entry which is preliminary data.</text>
</comment>
<keyword evidence="3" id="KW-1185">Reference proteome</keyword>
<keyword evidence="1" id="KW-1133">Transmembrane helix</keyword>
<keyword evidence="1" id="KW-0472">Membrane</keyword>
<organism evidence="2 3">
    <name type="scientific">Undibacterium baiyunense</name>
    <dbReference type="NCBI Taxonomy" id="2828731"/>
    <lineage>
        <taxon>Bacteria</taxon>
        <taxon>Pseudomonadati</taxon>
        <taxon>Pseudomonadota</taxon>
        <taxon>Betaproteobacteria</taxon>
        <taxon>Burkholderiales</taxon>
        <taxon>Oxalobacteraceae</taxon>
        <taxon>Undibacterium</taxon>
    </lineage>
</organism>
<feature type="transmembrane region" description="Helical" evidence="1">
    <location>
        <begin position="65"/>
        <end position="85"/>
    </location>
</feature>
<name>A0A941I3V2_9BURK</name>
<protein>
    <submittedName>
        <fullName evidence="2">Uncharacterized protein</fullName>
    </submittedName>
</protein>
<evidence type="ECO:0000313" key="2">
    <source>
        <dbReference type="EMBL" id="MBR7747847.1"/>
    </source>
</evidence>
<keyword evidence="1" id="KW-0812">Transmembrane</keyword>
<accession>A0A941I3V2</accession>
<dbReference type="AlphaFoldDB" id="A0A941I3V2"/>